<dbReference type="PANTHER" id="PTHR37829">
    <property type="entry name" value="PHAGE-LIKE ELEMENT PBSX PROTEIN XKDT"/>
    <property type="match status" value="1"/>
</dbReference>
<dbReference type="InterPro" id="IPR052399">
    <property type="entry name" value="Phage_Baseplate_Assmbl_Protein"/>
</dbReference>
<dbReference type="PANTHER" id="PTHR37829:SF3">
    <property type="entry name" value="PROTEIN JAYE-RELATED"/>
    <property type="match status" value="1"/>
</dbReference>
<reference evidence="4 5" key="1">
    <citation type="submission" date="2017-01" db="EMBL/GenBank/DDBJ databases">
        <authorList>
            <consortium name="Pathogen Informatics"/>
        </authorList>
    </citation>
    <scope>NUCLEOTIDE SEQUENCE [LARGE SCALE GENOMIC DNA]</scope>
    <source>
        <strain evidence="4 5">3626STDY6095480</strain>
    </source>
</reference>
<evidence type="ECO:0000256" key="1">
    <source>
        <dbReference type="ARBA" id="ARBA00038087"/>
    </source>
</evidence>
<dbReference type="Proteomes" id="UP000187717">
    <property type="component" value="Unassembled WGS sequence"/>
</dbReference>
<evidence type="ECO:0000313" key="5">
    <source>
        <dbReference type="Proteomes" id="UP000187717"/>
    </source>
</evidence>
<sequence length="163" mass="18058">MHDYVIWVREVPGVSRAWAWDAWHGPGTVGLAWLYDDRENIVPTREDLKTMEQYLFCHKHPATGVMVGKPGGIEVWPVQVRLKKVSISIRLTPDSLANRSAVRANLTALQKTLAPGQTLPVSSLRTAIGMTSGITDYFLNIGEDTTSDVDELITIGEVTWLTA</sequence>
<feature type="domain" description="Baseplate J-like central" evidence="2">
    <location>
        <begin position="2"/>
        <end position="76"/>
    </location>
</feature>
<dbReference type="InterPro" id="IPR058530">
    <property type="entry name" value="Baseplate_J-like_C"/>
</dbReference>
<comment type="similarity">
    <text evidence="1">Belongs to the Mu gp47/PBSX XkdT family.</text>
</comment>
<proteinExistence type="inferred from homology"/>
<name>A0ABD7MNV1_SHISO</name>
<dbReference type="Pfam" id="PF26078">
    <property type="entry name" value="Baseplate_J_M"/>
    <property type="match status" value="1"/>
</dbReference>
<protein>
    <submittedName>
        <fullName evidence="4">Uncharacterized homolog of phage Mu protein gp47</fullName>
    </submittedName>
</protein>
<accession>A0ABD7MNV1</accession>
<feature type="domain" description="Baseplate J-like C-terminal" evidence="3">
    <location>
        <begin position="85"/>
        <end position="160"/>
    </location>
</feature>
<dbReference type="InterPro" id="IPR058531">
    <property type="entry name" value="Baseplate_J_M"/>
</dbReference>
<evidence type="ECO:0000259" key="2">
    <source>
        <dbReference type="Pfam" id="PF26078"/>
    </source>
</evidence>
<dbReference type="Pfam" id="PF26079">
    <property type="entry name" value="Baseplate_J_C"/>
    <property type="match status" value="1"/>
</dbReference>
<organism evidence="4 5">
    <name type="scientific">Shigella sonnei</name>
    <dbReference type="NCBI Taxonomy" id="624"/>
    <lineage>
        <taxon>Bacteria</taxon>
        <taxon>Pseudomonadati</taxon>
        <taxon>Pseudomonadota</taxon>
        <taxon>Gammaproteobacteria</taxon>
        <taxon>Enterobacterales</taxon>
        <taxon>Enterobacteriaceae</taxon>
        <taxon>Shigella</taxon>
    </lineage>
</organism>
<dbReference type="EMBL" id="FTXV01000303">
    <property type="protein sequence ID" value="SJE78337.1"/>
    <property type="molecule type" value="Genomic_DNA"/>
</dbReference>
<gene>
    <name evidence="4" type="ORF">SAMEA3356023_04863</name>
</gene>
<dbReference type="AlphaFoldDB" id="A0ABD7MNV1"/>
<comment type="caution">
    <text evidence="4">The sequence shown here is derived from an EMBL/GenBank/DDBJ whole genome shotgun (WGS) entry which is preliminary data.</text>
</comment>
<evidence type="ECO:0000259" key="3">
    <source>
        <dbReference type="Pfam" id="PF26079"/>
    </source>
</evidence>
<evidence type="ECO:0000313" key="4">
    <source>
        <dbReference type="EMBL" id="SJE78337.1"/>
    </source>
</evidence>